<keyword evidence="3" id="KW-0732">Signal</keyword>
<accession>A0A1Q3A4H5</accession>
<dbReference type="OrthoDB" id="3907302at2759"/>
<dbReference type="GO" id="GO:0006508">
    <property type="term" value="P:proteolysis"/>
    <property type="evidence" value="ECO:0007669"/>
    <property type="project" value="UniProtKB-KW"/>
</dbReference>
<evidence type="ECO:0000256" key="2">
    <source>
        <dbReference type="ARBA" id="ARBA00023315"/>
    </source>
</evidence>
<keyword evidence="3" id="KW-0378">Hydrolase</keyword>
<sequence length="322" mass="36653">MVIVLVWLLIWALAAQGLVNFRNYHEEYLPRFLSLENNSSENVLLPFNTTRTPGSKESLEIQNFIKNFYVGLESPWKLEEDSFESNGLEFNNLVYTLGANSSSYVVLSAHYDSKVEPEGFIGATDSAASCAILLYVSRFLDAFYQNGNSSLSDEKNGDVGFKIVFFDGEESLKQWTAEDSLYGSRHLASKWIEQGLIDKIHLFVLLDLLGSNPAPIRSYFRETHEAYERLASLESTLFKSPPQLDPMDHSILQLNGPSIDDDHIPFYRAGVPVLHLIPWPFPSFWHTLQDDFNHLQQNEIDKWAVLLSEFLVEESSGFADRL</sequence>
<comment type="similarity">
    <text evidence="3">Belongs to the peptidase M28 family.</text>
</comment>
<dbReference type="PANTHER" id="PTHR12283">
    <property type="entry name" value="GLUTAMINYL-PEPTIDE CYCLOTRANSFERASE"/>
    <property type="match status" value="1"/>
</dbReference>
<dbReference type="GO" id="GO:0016603">
    <property type="term" value="F:glutaminyl-peptide cyclotransferase activity"/>
    <property type="evidence" value="ECO:0007669"/>
    <property type="project" value="InterPro"/>
</dbReference>
<dbReference type="EC" id="3.4.-.-" evidence="3"/>
<evidence type="ECO:0000256" key="1">
    <source>
        <dbReference type="ARBA" id="ARBA00022679"/>
    </source>
</evidence>
<feature type="domain" description="Peptidase M28" evidence="4">
    <location>
        <begin position="92"/>
        <end position="309"/>
    </location>
</feature>
<keyword evidence="3" id="KW-0479">Metal-binding</keyword>
<comment type="caution">
    <text evidence="5">The sequence shown here is derived from an EMBL/GenBank/DDBJ whole genome shotgun (WGS) entry which is preliminary data.</text>
</comment>
<keyword evidence="3" id="KW-0645">Protease</keyword>
<dbReference type="CDD" id="cd03880">
    <property type="entry name" value="M28_QC_like"/>
    <property type="match status" value="1"/>
</dbReference>
<protein>
    <recommendedName>
        <fullName evidence="3">Peptide hydrolase</fullName>
        <ecNumber evidence="3">3.4.-.-</ecNumber>
    </recommendedName>
</protein>
<evidence type="ECO:0000313" key="5">
    <source>
        <dbReference type="EMBL" id="GAV50615.1"/>
    </source>
</evidence>
<dbReference type="eggNOG" id="KOG3946">
    <property type="taxonomic scope" value="Eukaryota"/>
</dbReference>
<keyword evidence="1" id="KW-0808">Transferase</keyword>
<dbReference type="PANTHER" id="PTHR12283:SF6">
    <property type="entry name" value="GLUTAMINYL-PEPTIDE CYCLOTRANSFERASE-RELATED"/>
    <property type="match status" value="1"/>
</dbReference>
<evidence type="ECO:0000256" key="3">
    <source>
        <dbReference type="RuleBase" id="RU361240"/>
    </source>
</evidence>
<dbReference type="GO" id="GO:0008233">
    <property type="term" value="F:peptidase activity"/>
    <property type="evidence" value="ECO:0007669"/>
    <property type="project" value="UniProtKB-KW"/>
</dbReference>
<dbReference type="InterPro" id="IPR040234">
    <property type="entry name" value="QC/QCL"/>
</dbReference>
<feature type="chain" id="PRO_5011815774" description="Peptide hydrolase" evidence="3">
    <location>
        <begin position="18"/>
        <end position="322"/>
    </location>
</feature>
<dbReference type="InterPro" id="IPR007484">
    <property type="entry name" value="Peptidase_M28"/>
</dbReference>
<organism evidence="5 6">
    <name type="scientific">Zygosaccharomyces rouxii</name>
    <dbReference type="NCBI Taxonomy" id="4956"/>
    <lineage>
        <taxon>Eukaryota</taxon>
        <taxon>Fungi</taxon>
        <taxon>Dikarya</taxon>
        <taxon>Ascomycota</taxon>
        <taxon>Saccharomycotina</taxon>
        <taxon>Saccharomycetes</taxon>
        <taxon>Saccharomycetales</taxon>
        <taxon>Saccharomycetaceae</taxon>
        <taxon>Zygosaccharomyces</taxon>
    </lineage>
</organism>
<keyword evidence="3" id="KW-0862">Zinc</keyword>
<evidence type="ECO:0000313" key="6">
    <source>
        <dbReference type="Proteomes" id="UP000187013"/>
    </source>
</evidence>
<dbReference type="Gene3D" id="3.40.630.10">
    <property type="entry name" value="Zn peptidases"/>
    <property type="match status" value="1"/>
</dbReference>
<reference evidence="5 6" key="1">
    <citation type="submission" date="2016-08" db="EMBL/GenBank/DDBJ databases">
        <title>Draft genome sequence of allopolyploid Zygosaccharomyces rouxii.</title>
        <authorList>
            <person name="Watanabe J."/>
            <person name="Uehara K."/>
            <person name="Mogi Y."/>
            <person name="Tsukioka Y."/>
        </authorList>
    </citation>
    <scope>NUCLEOTIDE SEQUENCE [LARGE SCALE GENOMIC DNA]</scope>
    <source>
        <strain evidence="5 6">NBRC 110957</strain>
    </source>
</reference>
<name>A0A1Q3A4H5_ZYGRO</name>
<feature type="signal peptide" evidence="3">
    <location>
        <begin position="1"/>
        <end position="17"/>
    </location>
</feature>
<dbReference type="SUPFAM" id="SSF53187">
    <property type="entry name" value="Zn-dependent exopeptidases"/>
    <property type="match status" value="1"/>
</dbReference>
<dbReference type="GO" id="GO:0008270">
    <property type="term" value="F:zinc ion binding"/>
    <property type="evidence" value="ECO:0007669"/>
    <property type="project" value="TreeGrafter"/>
</dbReference>
<keyword evidence="2" id="KW-0012">Acyltransferase</keyword>
<gene>
    <name evidence="5" type="ORF">ZYGR_0Z00380</name>
</gene>
<evidence type="ECO:0000259" key="4">
    <source>
        <dbReference type="Pfam" id="PF04389"/>
    </source>
</evidence>
<dbReference type="InterPro" id="IPR037457">
    <property type="entry name" value="M28_QC"/>
</dbReference>
<proteinExistence type="inferred from homology"/>
<dbReference type="Proteomes" id="UP000187013">
    <property type="component" value="Unassembled WGS sequence"/>
</dbReference>
<dbReference type="AlphaFoldDB" id="A0A1Q3A4H5"/>
<dbReference type="EMBL" id="BDGX01000026">
    <property type="protein sequence ID" value="GAV50615.1"/>
    <property type="molecule type" value="Genomic_DNA"/>
</dbReference>
<dbReference type="Pfam" id="PF04389">
    <property type="entry name" value="Peptidase_M28"/>
    <property type="match status" value="1"/>
</dbReference>